<organism evidence="8 9">
    <name type="scientific">Lutibacter agarilyticus</name>
    <dbReference type="NCBI Taxonomy" id="1109740"/>
    <lineage>
        <taxon>Bacteria</taxon>
        <taxon>Pseudomonadati</taxon>
        <taxon>Bacteroidota</taxon>
        <taxon>Flavobacteriia</taxon>
        <taxon>Flavobacteriales</taxon>
        <taxon>Flavobacteriaceae</taxon>
        <taxon>Lutibacter</taxon>
    </lineage>
</organism>
<gene>
    <name evidence="8" type="ORF">SAMN06265371_11217</name>
</gene>
<dbReference type="Proteomes" id="UP000198384">
    <property type="component" value="Unassembled WGS sequence"/>
</dbReference>
<reference evidence="8 9" key="1">
    <citation type="submission" date="2017-06" db="EMBL/GenBank/DDBJ databases">
        <authorList>
            <person name="Kim H.J."/>
            <person name="Triplett B.A."/>
        </authorList>
    </citation>
    <scope>NUCLEOTIDE SEQUENCE [LARGE SCALE GENOMIC DNA]</scope>
    <source>
        <strain evidence="8 9">DSM 29150</strain>
    </source>
</reference>
<keyword evidence="9" id="KW-1185">Reference proteome</keyword>
<proteinExistence type="inferred from homology"/>
<dbReference type="InterPro" id="IPR051913">
    <property type="entry name" value="GH2_Domain-Containing"/>
</dbReference>
<keyword evidence="3" id="KW-0326">Glycosidase</keyword>
<sequence length="1340" mass="152753">MTIVKKLYLQLLFFFCAAIMYAQPSPEYIQKIRGNVAVSWLLSVGNNINATPLQFNLKTAQGFENTHKKARSIALLDNSWVFYPVENGVVSTKKKEVTIPYSFERNRDYVSGWFISNYSISKNKKKRYVLKLNRVELFSEVYINGKRIGHHFGGFTPFEFDITNELKKGDNTIAIFVRDKSATLDNGKIYNQVGVSRMGSYNPNSSRKLPGGIHDNIRIEELESTHLENIFVKTSTRNKTLEIDYEIASETTLDSKVKFEVFIWSTGERVDLELPIVQLKKESNSKQPYKVNWGNPNLWSPDHPNLYVLRATLKQGNTIDVVDTRFGFREFWVEGKQFMLNGKPTVLRGESHYRDNNHDVNYHRELFLMQKKIYGINACRIHATMPPNEIMYGADEAGILLIDQSAIWSVNKPFYNKGGDWFAKNLEKEFEEWVKRDRNNPSVVIWDVENEMLRFNFETYKWIKKLPDYINKFDTTRPINYSGAGWFSDSQEMVSLHMQEHYTRIMNDWKEKDIRPLIMGEFWVGGRSEQRLSNSVEIKSVLDRNIQEAKLYEEKLLEMRNFGVAGMMPFRISLLSLSKTPIEGGQEISFSNNTKKYTQPEVVLQKIHHALQPVTTFLWPRSTYVEKGKSLKKELVVCNDSEIEDTFSVQWKWLGENFSEEILLAPGDKKRIALTLEDSKEDSFLIASVVQDSKQISTDTLLIKPFEKPLLAQTKRIQVYKNETLVGIFKEAGFDAFSSKAIPTVEDNVVWVFPEHANNRELTTIKTEIENYLANGGAILSLKQDQAPTWFPMKFQFGSANQANLHNYAKMGWEGLNKDLFYSTEAPIYALSHPIFKGLNTTILEGWNTFDGRVADDVFVRPSSNSNYEQGNWRTLAGGTRRENISLAEVFYGKGFLVACQLNIIENIENPQANALLVNTINYLSNRQAQKLGGKVQIEGTTTAADIAKLVGVHENVFQNANAANGDWMLAFEGAKMVTINAWKAKGGNVLVLSPKVADSFEGVRTSEVQEQGLLATKIADKGILNGVSSANFMSSKKSLVHSYFTEIPTNSEVLLQGFISNSTFWRVEDSFPVMVEIPYKNDKIIVSTIQLDAQPIADQQEFLSLILTNCGVSIPFVEEQMQSEILIKKTVPITVDGNLEEWLEDMEDRFVTQFIHAQPIYLTSENTIEGPQAFDLNLSAINYMMSNSEALHIAGVVFMEQKFFGPEQYPGNKNYKQQFKLNEDVITLEMSDDVTSVWVNGNVSEKVEVKTGKLNSKEMTDATELQFNFMHASGKIKTLDHLVGETFEVKIPWSLLNFKSTSKKGKALFSLDNKTSKIQLPLKADSEKKENWVQITIEN</sequence>
<dbReference type="SUPFAM" id="SSF49303">
    <property type="entry name" value="beta-Galactosidase/glucuronidase domain"/>
    <property type="match status" value="1"/>
</dbReference>
<evidence type="ECO:0000259" key="7">
    <source>
        <dbReference type="Pfam" id="PF02837"/>
    </source>
</evidence>
<dbReference type="PRINTS" id="PR00132">
    <property type="entry name" value="GLHYDRLASE2"/>
</dbReference>
<feature type="signal peptide" evidence="4">
    <location>
        <begin position="1"/>
        <end position="22"/>
    </location>
</feature>
<keyword evidence="4" id="KW-0732">Signal</keyword>
<evidence type="ECO:0000256" key="3">
    <source>
        <dbReference type="ARBA" id="ARBA00023295"/>
    </source>
</evidence>
<name>A0A238Z178_9FLAO</name>
<evidence type="ECO:0000313" key="9">
    <source>
        <dbReference type="Proteomes" id="UP000198384"/>
    </source>
</evidence>
<dbReference type="SUPFAM" id="SSF51445">
    <property type="entry name" value="(Trans)glycosidases"/>
    <property type="match status" value="1"/>
</dbReference>
<evidence type="ECO:0000259" key="5">
    <source>
        <dbReference type="Pfam" id="PF00703"/>
    </source>
</evidence>
<evidence type="ECO:0000256" key="2">
    <source>
        <dbReference type="ARBA" id="ARBA00022801"/>
    </source>
</evidence>
<dbReference type="RefSeq" id="WP_089382866.1">
    <property type="nucleotide sequence ID" value="NZ_FZNT01000012.1"/>
</dbReference>
<feature type="domain" description="Glycosyl hydrolases family 2 sugar binding" evidence="7">
    <location>
        <begin position="96"/>
        <end position="196"/>
    </location>
</feature>
<feature type="chain" id="PRO_5012489439" evidence="4">
    <location>
        <begin position="23"/>
        <end position="1340"/>
    </location>
</feature>
<protein>
    <submittedName>
        <fullName evidence="8">Glycosyl hydrolases family 2, sugar binding domain</fullName>
    </submittedName>
</protein>
<comment type="similarity">
    <text evidence="1">Belongs to the glycosyl hydrolase 2 family.</text>
</comment>
<dbReference type="InterPro" id="IPR006104">
    <property type="entry name" value="Glyco_hydro_2_N"/>
</dbReference>
<keyword evidence="2 8" id="KW-0378">Hydrolase</keyword>
<dbReference type="Pfam" id="PF00703">
    <property type="entry name" value="Glyco_hydro_2"/>
    <property type="match status" value="1"/>
</dbReference>
<dbReference type="PANTHER" id="PTHR42732:SF1">
    <property type="entry name" value="BETA-MANNOSIDASE"/>
    <property type="match status" value="1"/>
</dbReference>
<dbReference type="InterPro" id="IPR006103">
    <property type="entry name" value="Glyco_hydro_2_cat"/>
</dbReference>
<accession>A0A238Z178</accession>
<feature type="domain" description="Glycoside hydrolase family 2 immunoglobulin-like beta-sandwich" evidence="5">
    <location>
        <begin position="225"/>
        <end position="329"/>
    </location>
</feature>
<dbReference type="EMBL" id="FZNT01000012">
    <property type="protein sequence ID" value="SNR77107.1"/>
    <property type="molecule type" value="Genomic_DNA"/>
</dbReference>
<dbReference type="Gene3D" id="2.60.40.10">
    <property type="entry name" value="Immunoglobulins"/>
    <property type="match status" value="1"/>
</dbReference>
<dbReference type="OrthoDB" id="9814867at2"/>
<dbReference type="InterPro" id="IPR006102">
    <property type="entry name" value="Ig-like_GH2"/>
</dbReference>
<evidence type="ECO:0000313" key="8">
    <source>
        <dbReference type="EMBL" id="SNR77107.1"/>
    </source>
</evidence>
<dbReference type="InterPro" id="IPR017853">
    <property type="entry name" value="GH"/>
</dbReference>
<feature type="domain" description="Glycoside hydrolase family 2 catalytic" evidence="6">
    <location>
        <begin position="333"/>
        <end position="522"/>
    </location>
</feature>
<dbReference type="InterPro" id="IPR006101">
    <property type="entry name" value="Glyco_hydro_2"/>
</dbReference>
<dbReference type="Gene3D" id="2.60.120.260">
    <property type="entry name" value="Galactose-binding domain-like"/>
    <property type="match status" value="1"/>
</dbReference>
<dbReference type="Pfam" id="PF02837">
    <property type="entry name" value="Glyco_hydro_2_N"/>
    <property type="match status" value="1"/>
</dbReference>
<evidence type="ECO:0000259" key="6">
    <source>
        <dbReference type="Pfam" id="PF02836"/>
    </source>
</evidence>
<dbReference type="Pfam" id="PF02836">
    <property type="entry name" value="Glyco_hydro_2_C"/>
    <property type="match status" value="1"/>
</dbReference>
<evidence type="ECO:0000256" key="1">
    <source>
        <dbReference type="ARBA" id="ARBA00007401"/>
    </source>
</evidence>
<dbReference type="GO" id="GO:0004553">
    <property type="term" value="F:hydrolase activity, hydrolyzing O-glycosyl compounds"/>
    <property type="evidence" value="ECO:0007669"/>
    <property type="project" value="InterPro"/>
</dbReference>
<dbReference type="InterPro" id="IPR013783">
    <property type="entry name" value="Ig-like_fold"/>
</dbReference>
<dbReference type="GO" id="GO:0005975">
    <property type="term" value="P:carbohydrate metabolic process"/>
    <property type="evidence" value="ECO:0007669"/>
    <property type="project" value="InterPro"/>
</dbReference>
<dbReference type="Gene3D" id="3.20.20.80">
    <property type="entry name" value="Glycosidases"/>
    <property type="match status" value="1"/>
</dbReference>
<dbReference type="SUPFAM" id="SSF49785">
    <property type="entry name" value="Galactose-binding domain-like"/>
    <property type="match status" value="1"/>
</dbReference>
<dbReference type="InterPro" id="IPR008979">
    <property type="entry name" value="Galactose-bd-like_sf"/>
</dbReference>
<dbReference type="InterPro" id="IPR036156">
    <property type="entry name" value="Beta-gal/glucu_dom_sf"/>
</dbReference>
<dbReference type="PANTHER" id="PTHR42732">
    <property type="entry name" value="BETA-GALACTOSIDASE"/>
    <property type="match status" value="1"/>
</dbReference>
<evidence type="ECO:0000256" key="4">
    <source>
        <dbReference type="SAM" id="SignalP"/>
    </source>
</evidence>